<sequence>MKNQTTPGTPEDGPASSLLERQILSVFLALILVLGTVGNMIVILAVILSHKLRTKTNLFVVNLSIADFLTSVHLVWIIVAFLSEDGWPLPDGLCVWCGFVLITCIGASVYTLACIAINRLVLIRYGPAAYRVLCRPVIIAAMLATIWAIPLCMASIPIVSDFGELGYSSRFRTCIKNHAHQYAKQYDILLSLTYYPVSTAVIIISYFKVFLYLRSRVKKLAPGVAEATVSSVVQESDLRSRPAQQDARPKLRERLDKRQVQVTKNMFYVVCLFFLCTTPYGLALLCNHLICLRLTSYAAVVLSLNSCINPVVYATKHPDFKKVIQCILLCRPRKIPQRIKFCGDT</sequence>
<keyword evidence="6 9" id="KW-0472">Membrane</keyword>
<feature type="transmembrane region" description="Helical" evidence="9">
    <location>
        <begin position="137"/>
        <end position="159"/>
    </location>
</feature>
<evidence type="ECO:0000256" key="8">
    <source>
        <dbReference type="ARBA" id="ARBA00023224"/>
    </source>
</evidence>
<dbReference type="InterPro" id="IPR017452">
    <property type="entry name" value="GPCR_Rhodpsn_7TM"/>
</dbReference>
<evidence type="ECO:0000256" key="5">
    <source>
        <dbReference type="ARBA" id="ARBA00023040"/>
    </source>
</evidence>
<dbReference type="GO" id="GO:0005886">
    <property type="term" value="C:plasma membrane"/>
    <property type="evidence" value="ECO:0007669"/>
    <property type="project" value="UniProtKB-SubCell"/>
</dbReference>
<dbReference type="Proteomes" id="UP000694845">
    <property type="component" value="Unplaced"/>
</dbReference>
<dbReference type="PANTHER" id="PTHR24228">
    <property type="entry name" value="B2 BRADYKININ RECEPTOR/ANGIOTENSIN II RECEPTOR"/>
    <property type="match status" value="1"/>
</dbReference>
<dbReference type="GeneID" id="110973306"/>
<feature type="transmembrane region" description="Helical" evidence="9">
    <location>
        <begin position="267"/>
        <end position="290"/>
    </location>
</feature>
<keyword evidence="11" id="KW-1185">Reference proteome</keyword>
<reference evidence="12" key="1">
    <citation type="submission" date="2025-08" db="UniProtKB">
        <authorList>
            <consortium name="RefSeq"/>
        </authorList>
    </citation>
    <scope>IDENTIFICATION</scope>
</reference>
<keyword evidence="3 9" id="KW-0812">Transmembrane</keyword>
<dbReference type="SUPFAM" id="SSF81321">
    <property type="entry name" value="Family A G protein-coupled receptor-like"/>
    <property type="match status" value="1"/>
</dbReference>
<dbReference type="PANTHER" id="PTHR24228:SF72">
    <property type="entry name" value="G-PROTEIN COUPLED RECEPTORS FAMILY 1 PROFILE DOMAIN-CONTAINING PROTEIN"/>
    <property type="match status" value="1"/>
</dbReference>
<dbReference type="RefSeq" id="XP_022079695.1">
    <property type="nucleotide sequence ID" value="XM_022224003.1"/>
</dbReference>
<feature type="transmembrane region" description="Helical" evidence="9">
    <location>
        <begin position="23"/>
        <end position="47"/>
    </location>
</feature>
<dbReference type="KEGG" id="aplc:110973306"/>
<dbReference type="CDD" id="cd00637">
    <property type="entry name" value="7tm_classA_rhodopsin-like"/>
    <property type="match status" value="1"/>
</dbReference>
<dbReference type="OrthoDB" id="6147329at2759"/>
<evidence type="ECO:0000256" key="2">
    <source>
        <dbReference type="ARBA" id="ARBA00022475"/>
    </source>
</evidence>
<dbReference type="InterPro" id="IPR000276">
    <property type="entry name" value="GPCR_Rhodpsn"/>
</dbReference>
<dbReference type="Pfam" id="PF00001">
    <property type="entry name" value="7tm_1"/>
    <property type="match status" value="1"/>
</dbReference>
<comment type="subcellular location">
    <subcellularLocation>
        <location evidence="1">Cell membrane</location>
        <topology evidence="1">Multi-pass membrane protein</topology>
    </subcellularLocation>
</comment>
<evidence type="ECO:0000256" key="9">
    <source>
        <dbReference type="SAM" id="Phobius"/>
    </source>
</evidence>
<dbReference type="Gene3D" id="1.20.1070.10">
    <property type="entry name" value="Rhodopsin 7-helix transmembrane proteins"/>
    <property type="match status" value="1"/>
</dbReference>
<feature type="transmembrane region" description="Helical" evidence="9">
    <location>
        <begin position="93"/>
        <end position="117"/>
    </location>
</feature>
<evidence type="ECO:0000256" key="7">
    <source>
        <dbReference type="ARBA" id="ARBA00023170"/>
    </source>
</evidence>
<keyword evidence="8" id="KW-0807">Transducer</keyword>
<evidence type="ECO:0000256" key="4">
    <source>
        <dbReference type="ARBA" id="ARBA00022989"/>
    </source>
</evidence>
<keyword evidence="2" id="KW-1003">Cell membrane</keyword>
<evidence type="ECO:0000256" key="6">
    <source>
        <dbReference type="ARBA" id="ARBA00023136"/>
    </source>
</evidence>
<dbReference type="OMA" id="VVYATKH"/>
<name>A0A8B7XID3_ACAPL</name>
<proteinExistence type="predicted"/>
<feature type="transmembrane region" description="Helical" evidence="9">
    <location>
        <begin position="59"/>
        <end position="81"/>
    </location>
</feature>
<dbReference type="GO" id="GO:0004930">
    <property type="term" value="F:G protein-coupled receptor activity"/>
    <property type="evidence" value="ECO:0007669"/>
    <property type="project" value="UniProtKB-KW"/>
</dbReference>
<dbReference type="SMART" id="SM01381">
    <property type="entry name" value="7TM_GPCR_Srsx"/>
    <property type="match status" value="1"/>
</dbReference>
<evidence type="ECO:0000313" key="11">
    <source>
        <dbReference type="Proteomes" id="UP000694845"/>
    </source>
</evidence>
<evidence type="ECO:0000256" key="3">
    <source>
        <dbReference type="ARBA" id="ARBA00022692"/>
    </source>
</evidence>
<evidence type="ECO:0000313" key="12">
    <source>
        <dbReference type="RefSeq" id="XP_022079695.1"/>
    </source>
</evidence>
<evidence type="ECO:0000256" key="1">
    <source>
        <dbReference type="ARBA" id="ARBA00004651"/>
    </source>
</evidence>
<accession>A0A8B7XID3</accession>
<feature type="transmembrane region" description="Helical" evidence="9">
    <location>
        <begin position="194"/>
        <end position="213"/>
    </location>
</feature>
<protein>
    <submittedName>
        <fullName evidence="12">5-hydroxytryptamine receptor 4-like</fullName>
    </submittedName>
</protein>
<feature type="transmembrane region" description="Helical" evidence="9">
    <location>
        <begin position="296"/>
        <end position="315"/>
    </location>
</feature>
<keyword evidence="5" id="KW-0297">G-protein coupled receptor</keyword>
<dbReference type="PROSITE" id="PS50262">
    <property type="entry name" value="G_PROTEIN_RECEP_F1_2"/>
    <property type="match status" value="1"/>
</dbReference>
<evidence type="ECO:0000259" key="10">
    <source>
        <dbReference type="PROSITE" id="PS50262"/>
    </source>
</evidence>
<dbReference type="AlphaFoldDB" id="A0A8B7XID3"/>
<keyword evidence="7" id="KW-0675">Receptor</keyword>
<feature type="domain" description="G-protein coupled receptors family 1 profile" evidence="10">
    <location>
        <begin position="38"/>
        <end position="313"/>
    </location>
</feature>
<organism evidence="11 12">
    <name type="scientific">Acanthaster planci</name>
    <name type="common">Crown-of-thorns starfish</name>
    <dbReference type="NCBI Taxonomy" id="133434"/>
    <lineage>
        <taxon>Eukaryota</taxon>
        <taxon>Metazoa</taxon>
        <taxon>Echinodermata</taxon>
        <taxon>Eleutherozoa</taxon>
        <taxon>Asterozoa</taxon>
        <taxon>Asteroidea</taxon>
        <taxon>Valvatacea</taxon>
        <taxon>Valvatida</taxon>
        <taxon>Acanthasteridae</taxon>
        <taxon>Acanthaster</taxon>
    </lineage>
</organism>
<dbReference type="PRINTS" id="PR00237">
    <property type="entry name" value="GPCRRHODOPSN"/>
</dbReference>
<gene>
    <name evidence="12" type="primary">LOC110973306</name>
</gene>
<keyword evidence="4 9" id="KW-1133">Transmembrane helix</keyword>